<proteinExistence type="predicted"/>
<keyword evidence="4" id="KW-1185">Reference proteome</keyword>
<feature type="chain" id="PRO_5041983167" evidence="2">
    <location>
        <begin position="24"/>
        <end position="181"/>
    </location>
</feature>
<dbReference type="Proteomes" id="UP001193501">
    <property type="component" value="Unassembled WGS sequence"/>
</dbReference>
<dbReference type="EMBL" id="JAABNR010000004">
    <property type="protein sequence ID" value="NBZ87017.1"/>
    <property type="molecule type" value="Genomic_DNA"/>
</dbReference>
<feature type="transmembrane region" description="Helical" evidence="1">
    <location>
        <begin position="158"/>
        <end position="176"/>
    </location>
</feature>
<dbReference type="NCBIfam" id="TIGR01167">
    <property type="entry name" value="LPXTG_anchor"/>
    <property type="match status" value="1"/>
</dbReference>
<dbReference type="RefSeq" id="WP_168773825.1">
    <property type="nucleotide sequence ID" value="NZ_JAABNR010000004.1"/>
</dbReference>
<feature type="signal peptide" evidence="2">
    <location>
        <begin position="1"/>
        <end position="23"/>
    </location>
</feature>
<evidence type="ECO:0000313" key="3">
    <source>
        <dbReference type="EMBL" id="NBZ87017.1"/>
    </source>
</evidence>
<evidence type="ECO:0000256" key="1">
    <source>
        <dbReference type="SAM" id="Phobius"/>
    </source>
</evidence>
<protein>
    <submittedName>
        <fullName evidence="3">LPXTG cell wall anchor domain-containing protein</fullName>
    </submittedName>
</protein>
<reference evidence="3" key="1">
    <citation type="submission" date="2020-01" db="EMBL/GenBank/DDBJ databases">
        <authorList>
            <person name="Chen W.-M."/>
        </authorList>
    </citation>
    <scope>NUCLEOTIDE SEQUENCE</scope>
    <source>
        <strain evidence="3">CYK-10</strain>
    </source>
</reference>
<name>A0AAE4Y8B2_9RHOB</name>
<keyword evidence="1" id="KW-0472">Membrane</keyword>
<keyword evidence="1" id="KW-0812">Transmembrane</keyword>
<keyword evidence="2" id="KW-0732">Signal</keyword>
<evidence type="ECO:0000313" key="4">
    <source>
        <dbReference type="Proteomes" id="UP001193501"/>
    </source>
</evidence>
<evidence type="ECO:0000256" key="2">
    <source>
        <dbReference type="SAM" id="SignalP"/>
    </source>
</evidence>
<keyword evidence="1" id="KW-1133">Transmembrane helix</keyword>
<organism evidence="3 4">
    <name type="scientific">Stagnihabitans tardus</name>
    <dbReference type="NCBI Taxonomy" id="2699202"/>
    <lineage>
        <taxon>Bacteria</taxon>
        <taxon>Pseudomonadati</taxon>
        <taxon>Pseudomonadota</taxon>
        <taxon>Alphaproteobacteria</taxon>
        <taxon>Rhodobacterales</taxon>
        <taxon>Paracoccaceae</taxon>
        <taxon>Stagnihabitans</taxon>
    </lineage>
</organism>
<accession>A0AAE4Y8B2</accession>
<dbReference type="AlphaFoldDB" id="A0AAE4Y8B2"/>
<gene>
    <name evidence="3" type="ORF">GV832_05440</name>
</gene>
<comment type="caution">
    <text evidence="3">The sequence shown here is derived from an EMBL/GenBank/DDBJ whole genome shotgun (WGS) entry which is preliminary data.</text>
</comment>
<sequence>MMRFLTSALLSAAFTLGVAPASAATYDFSYTSGNGITMTATLEGSALADGNRIQVNSVTSLVIGGITRTVLKAYKFYDDLSFSAGWLSLDGQDNALVIRVVSVPYPDELMFFTAGEGQLWEYDRFYGSGLFSEQGEQVITANYSLTEAAPPAPTPAPVPLPAGGLLLLSGLGFLVLRRKRG</sequence>